<comment type="caution">
    <text evidence="2">The sequence shown here is derived from an EMBL/GenBank/DDBJ whole genome shotgun (WGS) entry which is preliminary data.</text>
</comment>
<organism evidence="2 3">
    <name type="scientific">Scomber scombrus</name>
    <name type="common">Atlantic mackerel</name>
    <name type="synonym">Scomber vernalis</name>
    <dbReference type="NCBI Taxonomy" id="13677"/>
    <lineage>
        <taxon>Eukaryota</taxon>
        <taxon>Metazoa</taxon>
        <taxon>Chordata</taxon>
        <taxon>Craniata</taxon>
        <taxon>Vertebrata</taxon>
        <taxon>Euteleostomi</taxon>
        <taxon>Actinopterygii</taxon>
        <taxon>Neopterygii</taxon>
        <taxon>Teleostei</taxon>
        <taxon>Neoteleostei</taxon>
        <taxon>Acanthomorphata</taxon>
        <taxon>Pelagiaria</taxon>
        <taxon>Scombriformes</taxon>
        <taxon>Scombridae</taxon>
        <taxon>Scomber</taxon>
    </lineage>
</organism>
<name>A0AAV1Q9L2_SCOSC</name>
<dbReference type="Proteomes" id="UP001314229">
    <property type="component" value="Unassembled WGS sequence"/>
</dbReference>
<feature type="non-terminal residue" evidence="2">
    <location>
        <position position="193"/>
    </location>
</feature>
<evidence type="ECO:0000313" key="3">
    <source>
        <dbReference type="Proteomes" id="UP001314229"/>
    </source>
</evidence>
<proteinExistence type="predicted"/>
<reference evidence="2 3" key="1">
    <citation type="submission" date="2024-01" db="EMBL/GenBank/DDBJ databases">
        <authorList>
            <person name="Alioto T."/>
            <person name="Alioto T."/>
            <person name="Gomez Garrido J."/>
        </authorList>
    </citation>
    <scope>NUCLEOTIDE SEQUENCE [LARGE SCALE GENOMIC DNA]</scope>
</reference>
<protein>
    <submittedName>
        <fullName evidence="2">Zinc finger protein 345-like</fullName>
    </submittedName>
</protein>
<feature type="compositionally biased region" description="Basic and acidic residues" evidence="1">
    <location>
        <begin position="155"/>
        <end position="178"/>
    </location>
</feature>
<accession>A0AAV1Q9L2</accession>
<feature type="compositionally biased region" description="Basic and acidic residues" evidence="1">
    <location>
        <begin position="1"/>
        <end position="20"/>
    </location>
</feature>
<dbReference type="EMBL" id="CAWUFR010000777">
    <property type="protein sequence ID" value="CAK6981142.1"/>
    <property type="molecule type" value="Genomic_DNA"/>
</dbReference>
<feature type="compositionally biased region" description="Polar residues" evidence="1">
    <location>
        <begin position="97"/>
        <end position="113"/>
    </location>
</feature>
<feature type="compositionally biased region" description="Basic residues" evidence="1">
    <location>
        <begin position="179"/>
        <end position="193"/>
    </location>
</feature>
<gene>
    <name evidence="2" type="ORF">FSCOSCO3_A035326</name>
</gene>
<feature type="region of interest" description="Disordered" evidence="1">
    <location>
        <begin position="1"/>
        <end position="193"/>
    </location>
</feature>
<keyword evidence="3" id="KW-1185">Reference proteome</keyword>
<evidence type="ECO:0000256" key="1">
    <source>
        <dbReference type="SAM" id="MobiDB-lite"/>
    </source>
</evidence>
<dbReference type="AlphaFoldDB" id="A0AAV1Q9L2"/>
<evidence type="ECO:0000313" key="2">
    <source>
        <dbReference type="EMBL" id="CAK6981142.1"/>
    </source>
</evidence>
<feature type="compositionally biased region" description="Basic and acidic residues" evidence="1">
    <location>
        <begin position="81"/>
        <end position="95"/>
    </location>
</feature>
<sequence length="193" mass="22124">MEENQNPEHHTNILVKREESDSPSATTDTLGIEDSAVGGSNSPPCWSTIDIKQEKEEEEEQSISQRGDLLDFTDQDQNQNPEHHTNNPVIKREESDSPSATTDTQGIDNSGSYLNYKVDGSNSPPCWLPLDVKQEKEEEEEQSISQRGNLLDFTDQDHYQSRMEENQNPGHHSDEQRQNRRKGLKHLHFKRWG</sequence>